<dbReference type="PROSITE" id="PS51424">
    <property type="entry name" value="ROC"/>
    <property type="match status" value="1"/>
</dbReference>
<keyword evidence="6" id="KW-0067">ATP-binding</keyword>
<dbReference type="SUPFAM" id="SSF47986">
    <property type="entry name" value="DEATH domain"/>
    <property type="match status" value="1"/>
</dbReference>
<sequence>MIDPEGTKTIEGGDGGGIEPTASEVARDLQIVEESIKDEKIKKDLQDIISKISRGSVQERSHHILTENLKSFATNLGSSVHFSLGQTKQIIKTIIVLWKTPSIAKHVMKEVYNEDIGDATDVPNDVKNMDEKAIEIYSKALKDGVEEIKNIRLMVLGMFGVGKTSLVNNMIKDFRDKNIVPQSTEGIDLHRCQLMENGDWCLDDEHKLTKYQSRFKKGYSEITIPPLSNMSVRDDSDIKLMKDNHVASNIPVTQSDTRSLETIAKSVKEHIEQEIVRTVLPIVEVQTMRQQDIKQVSLKSKTNTTVSVWDFAGQTLYYSTHQFFLNKRSIYLVLMDMTKGLDDPVKEDDEASGIWCGLMKDCKYLEVFKFWLNAIHMYSGHQSSTEKMKPSIILVGTRKDEMTGNNDEKEMKSDKYFQEALRRAFGEGSPILQHIHKRKFLVDNLSKGDPVFNQLRTEILGLAQKQDYWGEKSPLRWIPLEQKLDALRDERKQLLKMEDIEQANESNVHPLAVDELKLFLEIQHKHGNILYFNTDTLKNLIVLAPQWIIQAFKRFITHIMHTNPLNLDAWNDYMDLAILKHEVFTEIMDSSEKTISDNRDDVIKYMEHLDVMAKPLKLEEVKEAECTAADHQTEEDKTEPVVHGHTKYLDFHIVPCRLKKPPPPISKFTSRPEPFRNTQVLCFVFCEKFMPPSFFHRLVAVCIRTWPISKAENKNQLYNGLAVFVLRPAYTLTIWYEDHIIYARISSCSKKHVSDIDVTLCQDVRHTLRISLLNFIGQSVENPRTATAFEEYIQCPSMQTFSHNKGILRVKEFMYENELNCESCAELHTVERAEALQYWFKNELEQADKNDDALNRPAQDSDLLHVAKSVGDEFWMLGRELGFNDKRMNELYAECGHVQYRFVNRYLSEWRESYRGQATVQRLNRAINAARLSCSKKTKKTVLF</sequence>
<dbReference type="InterPro" id="IPR032171">
    <property type="entry name" value="COR-A"/>
</dbReference>
<comment type="catalytic activity">
    <reaction evidence="7">
        <text>L-threonyl-[protein] + ATP = O-phospho-L-threonyl-[protein] + ADP + H(+)</text>
        <dbReference type="Rhea" id="RHEA:46608"/>
        <dbReference type="Rhea" id="RHEA-COMP:11060"/>
        <dbReference type="Rhea" id="RHEA-COMP:11605"/>
        <dbReference type="ChEBI" id="CHEBI:15378"/>
        <dbReference type="ChEBI" id="CHEBI:30013"/>
        <dbReference type="ChEBI" id="CHEBI:30616"/>
        <dbReference type="ChEBI" id="CHEBI:61977"/>
        <dbReference type="ChEBI" id="CHEBI:456216"/>
        <dbReference type="EC" id="2.7.11.1"/>
    </reaction>
</comment>
<evidence type="ECO:0000256" key="4">
    <source>
        <dbReference type="ARBA" id="ARBA00022741"/>
    </source>
</evidence>
<dbReference type="Gene3D" id="3.40.50.300">
    <property type="entry name" value="P-loop containing nucleotide triphosphate hydrolases"/>
    <property type="match status" value="1"/>
</dbReference>
<comment type="caution">
    <text evidence="12">The sequence shown here is derived from an EMBL/GenBank/DDBJ whole genome shotgun (WGS) entry which is preliminary data.</text>
</comment>
<dbReference type="OrthoDB" id="6116593at2759"/>
<dbReference type="AlphaFoldDB" id="A0A9D4LU86"/>
<evidence type="ECO:0000256" key="1">
    <source>
        <dbReference type="ARBA" id="ARBA00012513"/>
    </source>
</evidence>
<keyword evidence="13" id="KW-1185">Reference proteome</keyword>
<dbReference type="SUPFAM" id="SSF52540">
    <property type="entry name" value="P-loop containing nucleoside triphosphate hydrolases"/>
    <property type="match status" value="1"/>
</dbReference>
<accession>A0A9D4LU86</accession>
<dbReference type="Pfam" id="PF16095">
    <property type="entry name" value="COR-A"/>
    <property type="match status" value="1"/>
</dbReference>
<dbReference type="InterPro" id="IPR027417">
    <property type="entry name" value="P-loop_NTPase"/>
</dbReference>
<name>A0A9D4LU86_DREPO</name>
<proteinExistence type="predicted"/>
<evidence type="ECO:0000256" key="5">
    <source>
        <dbReference type="ARBA" id="ARBA00022777"/>
    </source>
</evidence>
<feature type="domain" description="Death" evidence="10">
    <location>
        <begin position="859"/>
        <end position="928"/>
    </location>
</feature>
<dbReference type="Proteomes" id="UP000828390">
    <property type="component" value="Unassembled WGS sequence"/>
</dbReference>
<dbReference type="PROSITE" id="PS50017">
    <property type="entry name" value="DEATH_DOMAIN"/>
    <property type="match status" value="1"/>
</dbReference>
<feature type="domain" description="Roc" evidence="11">
    <location>
        <begin position="144"/>
        <end position="466"/>
    </location>
</feature>
<dbReference type="PANTHER" id="PTHR47679">
    <property type="entry name" value="PROTEIN TORNADO 1"/>
    <property type="match status" value="1"/>
</dbReference>
<dbReference type="EC" id="2.7.11.1" evidence="1"/>
<dbReference type="Gene3D" id="1.10.533.10">
    <property type="entry name" value="Death Domain, Fas"/>
    <property type="match status" value="1"/>
</dbReference>
<keyword evidence="3" id="KW-0677">Repeat</keyword>
<evidence type="ECO:0000256" key="7">
    <source>
        <dbReference type="ARBA" id="ARBA00047899"/>
    </source>
</evidence>
<evidence type="ECO:0000256" key="3">
    <source>
        <dbReference type="ARBA" id="ARBA00022737"/>
    </source>
</evidence>
<evidence type="ECO:0000256" key="6">
    <source>
        <dbReference type="ARBA" id="ARBA00022840"/>
    </source>
</evidence>
<evidence type="ECO:0000313" key="13">
    <source>
        <dbReference type="Proteomes" id="UP000828390"/>
    </source>
</evidence>
<keyword evidence="5" id="KW-0418">Kinase</keyword>
<dbReference type="GO" id="GO:0016301">
    <property type="term" value="F:kinase activity"/>
    <property type="evidence" value="ECO:0007669"/>
    <property type="project" value="UniProtKB-KW"/>
</dbReference>
<dbReference type="InterPro" id="IPR000488">
    <property type="entry name" value="Death_dom"/>
</dbReference>
<keyword evidence="4" id="KW-0547">Nucleotide-binding</keyword>
<evidence type="ECO:0000256" key="2">
    <source>
        <dbReference type="ARBA" id="ARBA00022679"/>
    </source>
</evidence>
<dbReference type="CDD" id="cd01670">
    <property type="entry name" value="Death"/>
    <property type="match status" value="1"/>
</dbReference>
<dbReference type="InterPro" id="IPR036388">
    <property type="entry name" value="WH-like_DNA-bd_sf"/>
</dbReference>
<protein>
    <recommendedName>
        <fullName evidence="1">non-specific serine/threonine protein kinase</fullName>
        <ecNumber evidence="1">2.7.11.1</ecNumber>
    </recommendedName>
</protein>
<evidence type="ECO:0000256" key="8">
    <source>
        <dbReference type="ARBA" id="ARBA00048679"/>
    </source>
</evidence>
<dbReference type="CDD" id="cd00882">
    <property type="entry name" value="Ras_like_GTPase"/>
    <property type="match status" value="1"/>
</dbReference>
<dbReference type="InterPro" id="IPR020859">
    <property type="entry name" value="ROC"/>
</dbReference>
<dbReference type="Gene3D" id="1.10.10.10">
    <property type="entry name" value="Winged helix-like DNA-binding domain superfamily/Winged helix DNA-binding domain"/>
    <property type="match status" value="1"/>
</dbReference>
<evidence type="ECO:0000259" key="11">
    <source>
        <dbReference type="PROSITE" id="PS51424"/>
    </source>
</evidence>
<dbReference type="Gene3D" id="3.30.70.1390">
    <property type="entry name" value="ROC domain from the Parkinson's disease-associated leucine-rich repeat kinase 2"/>
    <property type="match status" value="1"/>
</dbReference>
<reference evidence="12" key="2">
    <citation type="submission" date="2020-11" db="EMBL/GenBank/DDBJ databases">
        <authorList>
            <person name="McCartney M.A."/>
            <person name="Auch B."/>
            <person name="Kono T."/>
            <person name="Mallez S."/>
            <person name="Becker A."/>
            <person name="Gohl D.M."/>
            <person name="Silverstein K.A.T."/>
            <person name="Koren S."/>
            <person name="Bechman K.B."/>
            <person name="Herman A."/>
            <person name="Abrahante J.E."/>
            <person name="Garbe J."/>
        </authorList>
    </citation>
    <scope>NUCLEOTIDE SEQUENCE</scope>
    <source>
        <strain evidence="12">Duluth1</strain>
        <tissue evidence="12">Whole animal</tissue>
    </source>
</reference>
<feature type="region of interest" description="Disordered" evidence="9">
    <location>
        <begin position="1"/>
        <end position="20"/>
    </location>
</feature>
<dbReference type="EMBL" id="JAIWYP010000002">
    <property type="protein sequence ID" value="KAH3863889.1"/>
    <property type="molecule type" value="Genomic_DNA"/>
</dbReference>
<dbReference type="GO" id="GO:0007165">
    <property type="term" value="P:signal transduction"/>
    <property type="evidence" value="ECO:0007669"/>
    <property type="project" value="InterPro"/>
</dbReference>
<keyword evidence="2" id="KW-0808">Transferase</keyword>
<dbReference type="Pfam" id="PF08477">
    <property type="entry name" value="Roc"/>
    <property type="match status" value="1"/>
</dbReference>
<reference evidence="12" key="1">
    <citation type="journal article" date="2019" name="bioRxiv">
        <title>The Genome of the Zebra Mussel, Dreissena polymorpha: A Resource for Invasive Species Research.</title>
        <authorList>
            <person name="McCartney M.A."/>
            <person name="Auch B."/>
            <person name="Kono T."/>
            <person name="Mallez S."/>
            <person name="Zhang Y."/>
            <person name="Obille A."/>
            <person name="Becker A."/>
            <person name="Abrahante J.E."/>
            <person name="Garbe J."/>
            <person name="Badalamenti J.P."/>
            <person name="Herman A."/>
            <person name="Mangelson H."/>
            <person name="Liachko I."/>
            <person name="Sullivan S."/>
            <person name="Sone E.D."/>
            <person name="Koren S."/>
            <person name="Silverstein K.A.T."/>
            <person name="Beckman K.B."/>
            <person name="Gohl D.M."/>
        </authorList>
    </citation>
    <scope>NUCLEOTIDE SEQUENCE</scope>
    <source>
        <strain evidence="12">Duluth1</strain>
        <tissue evidence="12">Whole animal</tissue>
    </source>
</reference>
<dbReference type="InterPro" id="IPR011029">
    <property type="entry name" value="DEATH-like_dom_sf"/>
</dbReference>
<evidence type="ECO:0000313" key="12">
    <source>
        <dbReference type="EMBL" id="KAH3863889.1"/>
    </source>
</evidence>
<evidence type="ECO:0000256" key="9">
    <source>
        <dbReference type="SAM" id="MobiDB-lite"/>
    </source>
</evidence>
<organism evidence="12 13">
    <name type="scientific">Dreissena polymorpha</name>
    <name type="common">Zebra mussel</name>
    <name type="synonym">Mytilus polymorpha</name>
    <dbReference type="NCBI Taxonomy" id="45954"/>
    <lineage>
        <taxon>Eukaryota</taxon>
        <taxon>Metazoa</taxon>
        <taxon>Spiralia</taxon>
        <taxon>Lophotrochozoa</taxon>
        <taxon>Mollusca</taxon>
        <taxon>Bivalvia</taxon>
        <taxon>Autobranchia</taxon>
        <taxon>Heteroconchia</taxon>
        <taxon>Euheterodonta</taxon>
        <taxon>Imparidentia</taxon>
        <taxon>Neoheterodontei</taxon>
        <taxon>Myida</taxon>
        <taxon>Dreissenoidea</taxon>
        <taxon>Dreissenidae</taxon>
        <taxon>Dreissena</taxon>
    </lineage>
</organism>
<comment type="catalytic activity">
    <reaction evidence="8">
        <text>L-seryl-[protein] + ATP = O-phospho-L-seryl-[protein] + ADP + H(+)</text>
        <dbReference type="Rhea" id="RHEA:17989"/>
        <dbReference type="Rhea" id="RHEA-COMP:9863"/>
        <dbReference type="Rhea" id="RHEA-COMP:11604"/>
        <dbReference type="ChEBI" id="CHEBI:15378"/>
        <dbReference type="ChEBI" id="CHEBI:29999"/>
        <dbReference type="ChEBI" id="CHEBI:30616"/>
        <dbReference type="ChEBI" id="CHEBI:83421"/>
        <dbReference type="ChEBI" id="CHEBI:456216"/>
        <dbReference type="EC" id="2.7.11.1"/>
    </reaction>
</comment>
<dbReference type="PANTHER" id="PTHR47679:SF2">
    <property type="entry name" value="C-TERMINAL OF ROC (COR) DOMAIN-CONTAINING PROTEIN"/>
    <property type="match status" value="1"/>
</dbReference>
<dbReference type="GO" id="GO:0005524">
    <property type="term" value="F:ATP binding"/>
    <property type="evidence" value="ECO:0007669"/>
    <property type="project" value="UniProtKB-KW"/>
</dbReference>
<evidence type="ECO:0000259" key="10">
    <source>
        <dbReference type="PROSITE" id="PS50017"/>
    </source>
</evidence>
<gene>
    <name evidence="12" type="ORF">DPMN_026895</name>
</gene>